<dbReference type="FunFam" id="3.30.70.1450:FF:000001">
    <property type="entry name" value="Trk system potassium transporter TrkA"/>
    <property type="match status" value="1"/>
</dbReference>
<evidence type="ECO:0000256" key="3">
    <source>
        <dbReference type="ARBA" id="ARBA00022538"/>
    </source>
</evidence>
<gene>
    <name evidence="9" type="ORF">D777_02933</name>
</gene>
<keyword evidence="10" id="KW-1185">Reference proteome</keyword>
<dbReference type="SUPFAM" id="SSF116726">
    <property type="entry name" value="TrkA C-terminal domain-like"/>
    <property type="match status" value="2"/>
</dbReference>
<proteinExistence type="predicted"/>
<keyword evidence="5" id="KW-0520">NAD</keyword>
<dbReference type="PRINTS" id="PR00335">
    <property type="entry name" value="KUPTAKETRKA"/>
</dbReference>
<evidence type="ECO:0000256" key="2">
    <source>
        <dbReference type="ARBA" id="ARBA00022448"/>
    </source>
</evidence>
<organism evidence="9 10">
    <name type="scientific">Marinobacter nitratireducens</name>
    <dbReference type="NCBI Taxonomy" id="1137280"/>
    <lineage>
        <taxon>Bacteria</taxon>
        <taxon>Pseudomonadati</taxon>
        <taxon>Pseudomonadota</taxon>
        <taxon>Gammaproteobacteria</taxon>
        <taxon>Pseudomonadales</taxon>
        <taxon>Marinobacteraceae</taxon>
        <taxon>Marinobacter</taxon>
    </lineage>
</organism>
<dbReference type="NCBIfam" id="NF007031">
    <property type="entry name" value="PRK09496.1-2"/>
    <property type="match status" value="1"/>
</dbReference>
<dbReference type="InterPro" id="IPR003148">
    <property type="entry name" value="RCK_N"/>
</dbReference>
<dbReference type="PROSITE" id="PS51201">
    <property type="entry name" value="RCK_N"/>
    <property type="match status" value="2"/>
</dbReference>
<dbReference type="Pfam" id="PF02080">
    <property type="entry name" value="TrkA_C"/>
    <property type="match status" value="2"/>
</dbReference>
<dbReference type="InterPro" id="IPR006037">
    <property type="entry name" value="RCK_C"/>
</dbReference>
<dbReference type="PANTHER" id="PTHR43833">
    <property type="entry name" value="POTASSIUM CHANNEL PROTEIN 2-RELATED-RELATED"/>
    <property type="match status" value="1"/>
</dbReference>
<dbReference type="AlphaFoldDB" id="A0A072NBE1"/>
<dbReference type="InterPro" id="IPR036721">
    <property type="entry name" value="RCK_C_sf"/>
</dbReference>
<feature type="domain" description="RCK C-terminal" evidence="8">
    <location>
        <begin position="377"/>
        <end position="462"/>
    </location>
</feature>
<reference evidence="9 10" key="1">
    <citation type="submission" date="2012-12" db="EMBL/GenBank/DDBJ databases">
        <title>Genome assembly of Marinobacter sp. AK21.</title>
        <authorList>
            <person name="Khatri I."/>
            <person name="Kumar R."/>
            <person name="Vaidya B."/>
            <person name="Subramanian S."/>
            <person name="Pinnaka A."/>
        </authorList>
    </citation>
    <scope>NUCLEOTIDE SEQUENCE [LARGE SCALE GENOMIC DNA]</scope>
    <source>
        <strain evidence="9 10">AK21</strain>
    </source>
</reference>
<name>A0A072NBE1_9GAMM</name>
<evidence type="ECO:0000259" key="7">
    <source>
        <dbReference type="PROSITE" id="PS51201"/>
    </source>
</evidence>
<dbReference type="InterPro" id="IPR050721">
    <property type="entry name" value="Trk_Ktr_HKT_K-transport"/>
</dbReference>
<dbReference type="FunFam" id="3.40.50.720:FF:000042">
    <property type="entry name" value="Trk system potassium transporter TrkA"/>
    <property type="match status" value="1"/>
</dbReference>
<evidence type="ECO:0000313" key="9">
    <source>
        <dbReference type="EMBL" id="KEF30385.1"/>
    </source>
</evidence>
<dbReference type="SUPFAM" id="SSF51735">
    <property type="entry name" value="NAD(P)-binding Rossmann-fold domains"/>
    <property type="match status" value="2"/>
</dbReference>
<feature type="domain" description="RCK N-terminal" evidence="7">
    <location>
        <begin position="1"/>
        <end position="132"/>
    </location>
</feature>
<evidence type="ECO:0000313" key="10">
    <source>
        <dbReference type="Proteomes" id="UP000035057"/>
    </source>
</evidence>
<keyword evidence="3" id="KW-0633">Potassium transport</keyword>
<evidence type="ECO:0000256" key="4">
    <source>
        <dbReference type="ARBA" id="ARBA00022958"/>
    </source>
</evidence>
<dbReference type="NCBIfam" id="NF007039">
    <property type="entry name" value="PRK09496.3-2"/>
    <property type="match status" value="1"/>
</dbReference>
<dbReference type="GO" id="GO:0005886">
    <property type="term" value="C:plasma membrane"/>
    <property type="evidence" value="ECO:0007669"/>
    <property type="project" value="InterPro"/>
</dbReference>
<dbReference type="Gene3D" id="3.30.70.1450">
    <property type="entry name" value="Regulator of K+ conductance, C-terminal domain"/>
    <property type="match status" value="2"/>
</dbReference>
<comment type="caution">
    <text evidence="9">The sequence shown here is derived from an EMBL/GenBank/DDBJ whole genome shotgun (WGS) entry which is preliminary data.</text>
</comment>
<evidence type="ECO:0000256" key="6">
    <source>
        <dbReference type="ARBA" id="ARBA00023065"/>
    </source>
</evidence>
<dbReference type="InterPro" id="IPR006036">
    <property type="entry name" value="K_uptake_TrkA"/>
</dbReference>
<dbReference type="PATRIC" id="fig|1137280.3.peg.2749"/>
<dbReference type="GO" id="GO:0015079">
    <property type="term" value="F:potassium ion transmembrane transporter activity"/>
    <property type="evidence" value="ECO:0007669"/>
    <property type="project" value="InterPro"/>
</dbReference>
<keyword evidence="6" id="KW-0406">Ion transport</keyword>
<dbReference type="Gene3D" id="3.40.50.720">
    <property type="entry name" value="NAD(P)-binding Rossmann-like Domain"/>
    <property type="match status" value="2"/>
</dbReference>
<dbReference type="InterPro" id="IPR036291">
    <property type="entry name" value="NAD(P)-bd_dom_sf"/>
</dbReference>
<keyword evidence="4" id="KW-0630">Potassium</keyword>
<dbReference type="Proteomes" id="UP000035057">
    <property type="component" value="Unassembled WGS sequence"/>
</dbReference>
<dbReference type="STRING" id="1137280.D777_02933"/>
<dbReference type="OrthoDB" id="9775180at2"/>
<feature type="domain" description="RCK C-terminal" evidence="8">
    <location>
        <begin position="152"/>
        <end position="236"/>
    </location>
</feature>
<dbReference type="NCBIfam" id="NF007030">
    <property type="entry name" value="PRK09496.1-1"/>
    <property type="match status" value="1"/>
</dbReference>
<feature type="domain" description="RCK N-terminal" evidence="7">
    <location>
        <begin position="241"/>
        <end position="357"/>
    </location>
</feature>
<accession>A0A072NBE1</accession>
<dbReference type="EMBL" id="ANIE01000008">
    <property type="protein sequence ID" value="KEF30385.1"/>
    <property type="molecule type" value="Genomic_DNA"/>
</dbReference>
<dbReference type="RefSeq" id="WP_036133237.1">
    <property type="nucleotide sequence ID" value="NZ_ANIE01000008.1"/>
</dbReference>
<evidence type="ECO:0000259" key="8">
    <source>
        <dbReference type="PROSITE" id="PS51202"/>
    </source>
</evidence>
<dbReference type="PROSITE" id="PS51202">
    <property type="entry name" value="RCK_C"/>
    <property type="match status" value="2"/>
</dbReference>
<evidence type="ECO:0000256" key="5">
    <source>
        <dbReference type="ARBA" id="ARBA00023027"/>
    </source>
</evidence>
<evidence type="ECO:0000256" key="1">
    <source>
        <dbReference type="ARBA" id="ARBA00017378"/>
    </source>
</evidence>
<dbReference type="PANTHER" id="PTHR43833:SF5">
    <property type="entry name" value="TRK SYSTEM POTASSIUM UPTAKE PROTEIN TRKA"/>
    <property type="match status" value="1"/>
</dbReference>
<dbReference type="NCBIfam" id="NF007032">
    <property type="entry name" value="PRK09496.1-4"/>
    <property type="match status" value="1"/>
</dbReference>
<sequence length="467" mass="51755">MKILILGAGQVGGTLAENLANEANDITVVDSDSVRLRELQDSLDIRTMHGPASYPNILREAGAEDADMVIAVTNSDETNMVACQVTKLLFKTPTTICRVRANAYLAKSELFYQREQAKDLDSLRGFPIDVLISPEHLVTKHITRLIEFPGTLQVLEFSKGLARLVALRATKGGPLVGQELSHLRTHMPRIDTRVAAIFRKDRAIMPQGDTVIEDGDEVFFIAASDHIRSVMSELQPLAKPYKRIFICGGGNIGFRLANTLENRYQVKLLERDHERCVMLSERLRKTVVLEGNAANKDILLEENIENTDVFCAVTNDDEANIMASLLAKRLGARKVLTLINNPDYVDLIQGGDIDVAISPQQTTIGSLLTHVRRGDIVNVHSLRRGAAEAIEAIAHGDHRSSKVVGKRLDEINLPEGTTIGAIVRHSEVLIAHDHLRVQPDDHLILFLVDKSRIRDVEKLFQVGLAFF</sequence>
<protein>
    <recommendedName>
        <fullName evidence="1">Trk system potassium uptake protein TrkA</fullName>
    </recommendedName>
</protein>
<dbReference type="Pfam" id="PF02254">
    <property type="entry name" value="TrkA_N"/>
    <property type="match status" value="2"/>
</dbReference>
<keyword evidence="2" id="KW-0813">Transport</keyword>